<organism evidence="1 2">
    <name type="scientific">Streptomyces scabiei (strain 87.22)</name>
    <dbReference type="NCBI Taxonomy" id="680198"/>
    <lineage>
        <taxon>Bacteria</taxon>
        <taxon>Bacillati</taxon>
        <taxon>Actinomycetota</taxon>
        <taxon>Actinomycetes</taxon>
        <taxon>Kitasatosporales</taxon>
        <taxon>Streptomycetaceae</taxon>
        <taxon>Streptomyces</taxon>
    </lineage>
</organism>
<reference evidence="1 2" key="1">
    <citation type="journal article" date="2010" name="Mol. Plant Microbe Interact.">
        <title>Streptomyces scabies 87-22 contains a coronafacic acid-like biosynthetic cluster that contributes to plant-microbe interactions.</title>
        <authorList>
            <person name="Bignell D.R."/>
            <person name="Seipke R.F."/>
            <person name="Huguet-Tapia J.C."/>
            <person name="Chambers A.H."/>
            <person name="Parry R.J."/>
            <person name="Loria R."/>
        </authorList>
    </citation>
    <scope>NUCLEOTIDE SEQUENCE [LARGE SCALE GENOMIC DNA]</scope>
    <source>
        <strain evidence="1 2">87.22</strain>
    </source>
</reference>
<proteinExistence type="predicted"/>
<keyword evidence="2" id="KW-1185">Reference proteome</keyword>
<protein>
    <submittedName>
        <fullName evidence="1">Uncharacterized protein</fullName>
    </submittedName>
</protein>
<dbReference type="AlphaFoldDB" id="C9Z9T3"/>
<dbReference type="HOGENOM" id="CLU_2703436_0_0_11"/>
<dbReference type="Proteomes" id="UP000001444">
    <property type="component" value="Chromosome"/>
</dbReference>
<sequence length="73" mass="8054">MKERPLVKSLAAEQSADAALGVLSHFRVQFYDCLYSRADALFELTDAVLCSDGPVNSPSRAGFPLLRRRILLS</sequence>
<dbReference type="STRING" id="680198.SCAB_90801"/>
<dbReference type="KEGG" id="scb:SCAB_90801"/>
<evidence type="ECO:0000313" key="2">
    <source>
        <dbReference type="Proteomes" id="UP000001444"/>
    </source>
</evidence>
<accession>C9Z9T3</accession>
<evidence type="ECO:0000313" key="1">
    <source>
        <dbReference type="EMBL" id="CBG76011.1"/>
    </source>
</evidence>
<gene>
    <name evidence="1" type="ordered locus">SCAB_90801</name>
</gene>
<dbReference type="EMBL" id="FN554889">
    <property type="protein sequence ID" value="CBG76011.1"/>
    <property type="molecule type" value="Genomic_DNA"/>
</dbReference>
<name>C9Z9T3_STRSW</name>